<dbReference type="PANTHER" id="PTHR33116">
    <property type="entry name" value="REVERSE TRANSCRIPTASE ZINC-BINDING DOMAIN-CONTAINING PROTEIN-RELATED-RELATED"/>
    <property type="match status" value="1"/>
</dbReference>
<accession>A0AAN7HW48</accession>
<evidence type="ECO:0000313" key="1">
    <source>
        <dbReference type="EMBL" id="KAK4510068.1"/>
    </source>
</evidence>
<dbReference type="PANTHER" id="PTHR33116:SF78">
    <property type="entry name" value="OS12G0587133 PROTEIN"/>
    <property type="match status" value="1"/>
</dbReference>
<dbReference type="GeneID" id="89949923"/>
<organism evidence="1 2">
    <name type="scientific">Mucor velutinosus</name>
    <dbReference type="NCBI Taxonomy" id="708070"/>
    <lineage>
        <taxon>Eukaryota</taxon>
        <taxon>Fungi</taxon>
        <taxon>Fungi incertae sedis</taxon>
        <taxon>Mucoromycota</taxon>
        <taxon>Mucoromycotina</taxon>
        <taxon>Mucoromycetes</taxon>
        <taxon>Mucorales</taxon>
        <taxon>Mucorineae</taxon>
        <taxon>Mucoraceae</taxon>
        <taxon>Mucor</taxon>
    </lineage>
</organism>
<dbReference type="EMBL" id="JASEJX010000034">
    <property type="protein sequence ID" value="KAK4510068.1"/>
    <property type="molecule type" value="Genomic_DNA"/>
</dbReference>
<reference evidence="1 2" key="1">
    <citation type="submission" date="2022-11" db="EMBL/GenBank/DDBJ databases">
        <title>Mucor velutinosus strain NIH1002 WGS.</title>
        <authorList>
            <person name="Subramanian P."/>
            <person name="Mullikin J.C."/>
            <person name="Segre J.A."/>
            <person name="Zelazny A.M."/>
        </authorList>
    </citation>
    <scope>NUCLEOTIDE SEQUENCE [LARGE SCALE GENOMIC DNA]</scope>
    <source>
        <strain evidence="1 2">NIH1002</strain>
    </source>
</reference>
<protein>
    <submittedName>
        <fullName evidence="1">Uncharacterized protein</fullName>
    </submittedName>
</protein>
<gene>
    <name evidence="1" type="ORF">ATC70_006237</name>
</gene>
<evidence type="ECO:0000313" key="2">
    <source>
        <dbReference type="Proteomes" id="UP001304243"/>
    </source>
</evidence>
<dbReference type="Proteomes" id="UP001304243">
    <property type="component" value="Unassembled WGS sequence"/>
</dbReference>
<comment type="caution">
    <text evidence="1">The sequence shown here is derived from an EMBL/GenBank/DDBJ whole genome shotgun (WGS) entry which is preliminary data.</text>
</comment>
<keyword evidence="2" id="KW-1185">Reference proteome</keyword>
<dbReference type="RefSeq" id="XP_064676734.1">
    <property type="nucleotide sequence ID" value="XM_064825516.1"/>
</dbReference>
<proteinExistence type="predicted"/>
<name>A0AAN7HW48_9FUNG</name>
<sequence length="244" mass="27630">MQALSLSGVPHESWILGLRASGISSWHDQNATAPIIYLGYPICSSTAQKNSYFDALLTRLRDFCRLYSVRNLTFRGRATVLNSVLFSKAWHIARLFPFSATDIHKLQQLGASFVNHNAKVTWFSFATLCLPRTHGGLGLLDPAVQINALQWRWLHPLLHPIRSHPSYQDFSSLSPCHPQLHPRYSLIPHLPLVSPLSCLSAIKRQKGHRSSLQPSSRRRYHCSQVWCLSCFLQYLSTIAIFDLG</sequence>
<dbReference type="AlphaFoldDB" id="A0AAN7HW48"/>